<name>A0AC11E859_SHEEP</name>
<sequence>MDWLDLLAVQGTLKSLLQHHSSKASILQRSVFFTVQLSHPCMTTGKTIALARQAFVGKVMSLLLNMLSRLVITFLPRSKRLLISWLQSPSAVILEAQKIKSDAVSTVSPSISHEAMGCEDISHSYFGGENVKQCRHTDKQFGNF</sequence>
<accession>A0AC11E859</accession>
<dbReference type="Ensembl" id="ENSOART00020057324.1">
    <property type="protein sequence ID" value="ENSOARP00020056589.1"/>
    <property type="gene ID" value="ENSOARG00020027448.1"/>
</dbReference>
<reference evidence="1" key="3">
    <citation type="submission" date="2025-09" db="UniProtKB">
        <authorList>
            <consortium name="Ensembl"/>
        </authorList>
    </citation>
    <scope>IDENTIFICATION</scope>
</reference>
<proteinExistence type="predicted"/>
<protein>
    <submittedName>
        <fullName evidence="1">Uncharacterized protein</fullName>
    </submittedName>
</protein>
<reference evidence="1" key="1">
    <citation type="submission" date="2020-11" db="EMBL/GenBank/DDBJ databases">
        <authorList>
            <person name="Davenport K.M."/>
            <person name="Bickhart D.M."/>
            <person name="Smith T.P.L."/>
            <person name="Murdoch B.M."/>
            <person name="Rosen B.D."/>
        </authorList>
    </citation>
    <scope>NUCLEOTIDE SEQUENCE [LARGE SCALE GENOMIC DNA]</scope>
    <source>
        <strain evidence="1">OAR_USU_Benz2616</strain>
    </source>
</reference>
<organism evidence="1">
    <name type="scientific">Ovis aries</name>
    <name type="common">Sheep</name>
    <dbReference type="NCBI Taxonomy" id="9940"/>
    <lineage>
        <taxon>Eukaryota</taxon>
        <taxon>Metazoa</taxon>
        <taxon>Chordata</taxon>
        <taxon>Craniata</taxon>
        <taxon>Vertebrata</taxon>
        <taxon>Euteleostomi</taxon>
        <taxon>Mammalia</taxon>
        <taxon>Eutheria</taxon>
        <taxon>Laurasiatheria</taxon>
        <taxon>Artiodactyla</taxon>
        <taxon>Ruminantia</taxon>
        <taxon>Pecora</taxon>
        <taxon>Bovidae</taxon>
        <taxon>Caprinae</taxon>
        <taxon>Ovis</taxon>
    </lineage>
</organism>
<reference evidence="1" key="2">
    <citation type="submission" date="2025-08" db="UniProtKB">
        <authorList>
            <consortium name="Ensembl"/>
        </authorList>
    </citation>
    <scope>IDENTIFICATION</scope>
</reference>
<evidence type="ECO:0000313" key="1">
    <source>
        <dbReference type="Ensembl" id="ENSOARP00020056589.1"/>
    </source>
</evidence>